<evidence type="ECO:0000313" key="4">
    <source>
        <dbReference type="Proteomes" id="UP000636505"/>
    </source>
</evidence>
<evidence type="ECO:0000313" key="3">
    <source>
        <dbReference type="EMBL" id="MBE9079826.1"/>
    </source>
</evidence>
<dbReference type="AlphaFoldDB" id="A0A8J7AIR4"/>
<dbReference type="InterPro" id="IPR001920">
    <property type="entry name" value="Asp/Glu_race"/>
</dbReference>
<dbReference type="Proteomes" id="UP000636505">
    <property type="component" value="Unassembled WGS sequence"/>
</dbReference>
<evidence type="ECO:0000256" key="1">
    <source>
        <dbReference type="ARBA" id="ARBA00007847"/>
    </source>
</evidence>
<name>A0A8J7AIR4_9CYAN</name>
<dbReference type="EMBL" id="JADEXG010000069">
    <property type="protein sequence ID" value="MBE9079826.1"/>
    <property type="molecule type" value="Genomic_DNA"/>
</dbReference>
<protein>
    <submittedName>
        <fullName evidence="3">Amino acid racemase</fullName>
        <ecNumber evidence="3">5.1.1.-</ecNumber>
    </submittedName>
</protein>
<evidence type="ECO:0000256" key="2">
    <source>
        <dbReference type="ARBA" id="ARBA00023235"/>
    </source>
</evidence>
<keyword evidence="4" id="KW-1185">Reference proteome</keyword>
<dbReference type="PANTHER" id="PTHR21198">
    <property type="entry name" value="GLUTAMATE RACEMASE"/>
    <property type="match status" value="1"/>
</dbReference>
<dbReference type="InterPro" id="IPR018187">
    <property type="entry name" value="Asp/Glu_racemase_AS_1"/>
</dbReference>
<dbReference type="Gene3D" id="3.40.50.1860">
    <property type="match status" value="2"/>
</dbReference>
<dbReference type="GO" id="GO:0047661">
    <property type="term" value="F:amino-acid racemase activity"/>
    <property type="evidence" value="ECO:0007669"/>
    <property type="project" value="InterPro"/>
</dbReference>
<comment type="caution">
    <text evidence="3">The sequence shown here is derived from an EMBL/GenBank/DDBJ whole genome shotgun (WGS) entry which is preliminary data.</text>
</comment>
<dbReference type="NCBIfam" id="TIGR00035">
    <property type="entry name" value="asp_race"/>
    <property type="match status" value="1"/>
</dbReference>
<accession>A0A8J7AIR4</accession>
<dbReference type="InterPro" id="IPR004380">
    <property type="entry name" value="Asp_race"/>
</dbReference>
<reference evidence="3" key="1">
    <citation type="submission" date="2020-10" db="EMBL/GenBank/DDBJ databases">
        <authorList>
            <person name="Castelo-Branco R."/>
            <person name="Eusebio N."/>
            <person name="Adriana R."/>
            <person name="Vieira A."/>
            <person name="Brugerolle De Fraissinette N."/>
            <person name="Rezende De Castro R."/>
            <person name="Schneider M.P."/>
            <person name="Vasconcelos V."/>
            <person name="Leao P.N."/>
        </authorList>
    </citation>
    <scope>NUCLEOTIDE SEQUENCE</scope>
    <source>
        <strain evidence="3">LEGE 07310</strain>
    </source>
</reference>
<dbReference type="InterPro" id="IPR015942">
    <property type="entry name" value="Asp/Glu/hydantoin_racemase"/>
</dbReference>
<dbReference type="PROSITE" id="PS00923">
    <property type="entry name" value="ASP_GLU_RACEMASE_1"/>
    <property type="match status" value="1"/>
</dbReference>
<comment type="similarity">
    <text evidence="1">Belongs to the aspartate/glutamate racemases family.</text>
</comment>
<proteinExistence type="inferred from homology"/>
<dbReference type="EC" id="5.1.1.-" evidence="3"/>
<sequence>MTHNSPSRFKQQINLPGILGGLGPLAHIEFEQRLLQQSLRRGARRDQEHPNWLLVSAASTPDRSRYLLETGSDCVPALVRSARLLESMGASFLVVTCNTAHAFYLSVQSQLSIPWLNMMDATANYIAQHFPQVKRVGVLATDGTVRARLYATSLTQYELSPIIPSLDSPIQRRIMQSIYDPDWGVKASGIWVSDIALTELADAVCWLTNQGAELVVAGCTEISIALAKQNQLPINWIDPLDIMANLTLDLAYENHPASCVVLA</sequence>
<gene>
    <name evidence="3" type="ORF">IQ241_21440</name>
</gene>
<organism evidence="3 4">
    <name type="scientific">Vasconcelosia minhoensis LEGE 07310</name>
    <dbReference type="NCBI Taxonomy" id="915328"/>
    <lineage>
        <taxon>Bacteria</taxon>
        <taxon>Bacillati</taxon>
        <taxon>Cyanobacteriota</taxon>
        <taxon>Cyanophyceae</taxon>
        <taxon>Nodosilineales</taxon>
        <taxon>Cymatolegaceae</taxon>
        <taxon>Vasconcelosia</taxon>
        <taxon>Vasconcelosia minhoensis</taxon>
    </lineage>
</organism>
<dbReference type="RefSeq" id="WP_193911171.1">
    <property type="nucleotide sequence ID" value="NZ_JADEXG010000069.1"/>
</dbReference>
<dbReference type="Pfam" id="PF01177">
    <property type="entry name" value="Asp_Glu_race"/>
    <property type="match status" value="1"/>
</dbReference>
<dbReference type="SUPFAM" id="SSF53681">
    <property type="entry name" value="Aspartate/glutamate racemase"/>
    <property type="match status" value="2"/>
</dbReference>
<keyword evidence="2 3" id="KW-0413">Isomerase</keyword>
<dbReference type="PANTHER" id="PTHR21198:SF7">
    <property type="entry name" value="ASPARTATE-GLUTAMATE RACEMASE FAMILY"/>
    <property type="match status" value="1"/>
</dbReference>